<dbReference type="CDD" id="cd00874">
    <property type="entry name" value="RNA_Cyclase_Class_II"/>
    <property type="match status" value="1"/>
</dbReference>
<protein>
    <recommendedName>
        <fullName evidence="2 6">RNA 3'-terminal phosphate cyclase</fullName>
        <shortName evidence="6">RNA cyclase</shortName>
        <shortName evidence="6">RNA-3'-phosphate cyclase</shortName>
        <ecNumber evidence="6 7">6.5.1.4</ecNumber>
    </recommendedName>
</protein>
<evidence type="ECO:0000256" key="4">
    <source>
        <dbReference type="ARBA" id="ARBA00022741"/>
    </source>
</evidence>
<dbReference type="InterPro" id="IPR000228">
    <property type="entry name" value="RNA3'_term_phos_cyc"/>
</dbReference>
<dbReference type="PROSITE" id="PS01287">
    <property type="entry name" value="RTC"/>
    <property type="match status" value="1"/>
</dbReference>
<dbReference type="GO" id="GO:0005737">
    <property type="term" value="C:cytoplasm"/>
    <property type="evidence" value="ECO:0007669"/>
    <property type="project" value="UniProtKB-SubCell"/>
</dbReference>
<dbReference type="HAMAP" id="MF_00200">
    <property type="entry name" value="RTC"/>
    <property type="match status" value="1"/>
</dbReference>
<comment type="function">
    <text evidence="6">Catalyzes the conversion of 3'-phosphate to a 2',3'-cyclic phosphodiester at the end of RNA. The mechanism of action of the enzyme occurs in 3 steps: (A) adenylation of the enzyme by ATP; (B) transfer of adenylate to an RNA-N3'P to produce RNA-N3'PP5'A; (C) and attack of the adjacent 2'-hydroxyl on the 3'-phosphorus in the diester linkage to produce the cyclic end product. The biological role of this enzyme is unknown but it is likely to function in some aspects of cellular RNA processing.</text>
</comment>
<comment type="subcellular location">
    <subcellularLocation>
        <location evidence="6">Cytoplasm</location>
    </subcellularLocation>
</comment>
<dbReference type="FunFam" id="3.30.360.20:FF:000002">
    <property type="entry name" value="RNA terminal phosphate cyclase-like 1"/>
    <property type="match status" value="1"/>
</dbReference>
<keyword evidence="5 6" id="KW-0067">ATP-binding</keyword>
<dbReference type="Pfam" id="PF01137">
    <property type="entry name" value="RTC"/>
    <property type="match status" value="1"/>
</dbReference>
<dbReference type="InterPro" id="IPR013791">
    <property type="entry name" value="RNA3'-term_phos_cycl_insert"/>
</dbReference>
<keyword evidence="6" id="KW-0963">Cytoplasm</keyword>
<evidence type="ECO:0000256" key="6">
    <source>
        <dbReference type="HAMAP-Rule" id="MF_00200"/>
    </source>
</evidence>
<proteinExistence type="inferred from homology"/>
<comment type="caution">
    <text evidence="10">The sequence shown here is derived from an EMBL/GenBank/DDBJ whole genome shotgun (WGS) entry which is preliminary data.</text>
</comment>
<dbReference type="EMBL" id="DSDY01000183">
    <property type="protein sequence ID" value="HDS11163.1"/>
    <property type="molecule type" value="Genomic_DNA"/>
</dbReference>
<evidence type="ECO:0000256" key="1">
    <source>
        <dbReference type="ARBA" id="ARBA00009206"/>
    </source>
</evidence>
<dbReference type="InterPro" id="IPR020719">
    <property type="entry name" value="RNA3'_term_phos_cycl-like_CS"/>
</dbReference>
<dbReference type="GO" id="GO:0005524">
    <property type="term" value="F:ATP binding"/>
    <property type="evidence" value="ECO:0007669"/>
    <property type="project" value="UniProtKB-KW"/>
</dbReference>
<dbReference type="GO" id="GO:0003963">
    <property type="term" value="F:RNA-3'-phosphate cyclase activity"/>
    <property type="evidence" value="ECO:0007669"/>
    <property type="project" value="UniProtKB-UniRule"/>
</dbReference>
<evidence type="ECO:0000259" key="8">
    <source>
        <dbReference type="Pfam" id="PF01137"/>
    </source>
</evidence>
<dbReference type="InterPro" id="IPR037136">
    <property type="entry name" value="RNA3'_phos_cyclase_dom_sf"/>
</dbReference>
<feature type="domain" description="RNA 3'-terminal phosphate cyclase insert" evidence="9">
    <location>
        <begin position="184"/>
        <end position="280"/>
    </location>
</feature>
<accession>A0A7C1E6A5</accession>
<evidence type="ECO:0000256" key="7">
    <source>
        <dbReference type="NCBIfam" id="TIGR03399"/>
    </source>
</evidence>
<evidence type="ECO:0000256" key="5">
    <source>
        <dbReference type="ARBA" id="ARBA00022840"/>
    </source>
</evidence>
<reference evidence="10" key="1">
    <citation type="journal article" date="2020" name="mSystems">
        <title>Genome- and Community-Level Interaction Insights into Carbon Utilization and Element Cycling Functions of Hydrothermarchaeota in Hydrothermal Sediment.</title>
        <authorList>
            <person name="Zhou Z."/>
            <person name="Liu Y."/>
            <person name="Xu W."/>
            <person name="Pan J."/>
            <person name="Luo Z.H."/>
            <person name="Li M."/>
        </authorList>
    </citation>
    <scope>NUCLEOTIDE SEQUENCE [LARGE SCALE GENOMIC DNA]</scope>
    <source>
        <strain evidence="10">SpSt-123</strain>
    </source>
</reference>
<dbReference type="PANTHER" id="PTHR11096">
    <property type="entry name" value="RNA 3' TERMINAL PHOSPHATE CYCLASE"/>
    <property type="match status" value="1"/>
</dbReference>
<keyword evidence="3 6" id="KW-0436">Ligase</keyword>
<comment type="catalytic activity">
    <reaction evidence="6">
        <text>a 3'-end 3'-phospho-ribonucleotide-RNA + ATP = a 3'-end 2',3'-cyclophospho-ribonucleotide-RNA + AMP + diphosphate</text>
        <dbReference type="Rhea" id="RHEA:23976"/>
        <dbReference type="Rhea" id="RHEA-COMP:10463"/>
        <dbReference type="Rhea" id="RHEA-COMP:10464"/>
        <dbReference type="ChEBI" id="CHEBI:30616"/>
        <dbReference type="ChEBI" id="CHEBI:33019"/>
        <dbReference type="ChEBI" id="CHEBI:83062"/>
        <dbReference type="ChEBI" id="CHEBI:83064"/>
        <dbReference type="ChEBI" id="CHEBI:456215"/>
        <dbReference type="EC" id="6.5.1.4"/>
    </reaction>
</comment>
<organism evidence="10">
    <name type="scientific">Fervidicoccus fontis</name>
    <dbReference type="NCBI Taxonomy" id="683846"/>
    <lineage>
        <taxon>Archaea</taxon>
        <taxon>Thermoproteota</taxon>
        <taxon>Thermoprotei</taxon>
        <taxon>Fervidicoccales</taxon>
        <taxon>Fervidicoccaceae</taxon>
        <taxon>Fervidicoccus</taxon>
    </lineage>
</organism>
<feature type="binding site" evidence="6">
    <location>
        <position position="102"/>
    </location>
    <ligand>
        <name>ATP</name>
        <dbReference type="ChEBI" id="CHEBI:30616"/>
    </ligand>
</feature>
<dbReference type="InterPro" id="IPR036553">
    <property type="entry name" value="RPTC_insert"/>
</dbReference>
<dbReference type="Gene3D" id="3.65.10.20">
    <property type="entry name" value="RNA 3'-terminal phosphate cyclase domain"/>
    <property type="match status" value="1"/>
</dbReference>
<dbReference type="GO" id="GO:0006396">
    <property type="term" value="P:RNA processing"/>
    <property type="evidence" value="ECO:0007669"/>
    <property type="project" value="UniProtKB-UniRule"/>
</dbReference>
<dbReference type="AlphaFoldDB" id="A0A7C1E6A5"/>
<dbReference type="SUPFAM" id="SSF55205">
    <property type="entry name" value="EPT/RTPC-like"/>
    <property type="match status" value="1"/>
</dbReference>
<dbReference type="Gene3D" id="3.30.360.20">
    <property type="entry name" value="RNA 3'-terminal phosphate cyclase, insert domain"/>
    <property type="match status" value="1"/>
</dbReference>
<evidence type="ECO:0000313" key="10">
    <source>
        <dbReference type="EMBL" id="HDS11163.1"/>
    </source>
</evidence>
<dbReference type="EC" id="6.5.1.4" evidence="6 7"/>
<evidence type="ECO:0000256" key="3">
    <source>
        <dbReference type="ARBA" id="ARBA00022598"/>
    </source>
</evidence>
<evidence type="ECO:0000256" key="2">
    <source>
        <dbReference type="ARBA" id="ARBA00021428"/>
    </source>
</evidence>
<feature type="active site" description="Tele-AMP-histidine intermediate" evidence="6">
    <location>
        <position position="315"/>
    </location>
</feature>
<evidence type="ECO:0000259" key="9">
    <source>
        <dbReference type="Pfam" id="PF05189"/>
    </source>
</evidence>
<dbReference type="PANTHER" id="PTHR11096:SF0">
    <property type="entry name" value="RNA 3'-TERMINAL PHOSPHATE CYCLASE"/>
    <property type="match status" value="1"/>
</dbReference>
<comment type="similarity">
    <text evidence="1 6">Belongs to the RNA 3'-terminal cyclase family. Type 1 subfamily.</text>
</comment>
<feature type="domain" description="RNA 3'-terminal phosphate cyclase" evidence="8">
    <location>
        <begin position="10"/>
        <end position="327"/>
    </location>
</feature>
<keyword evidence="4 6" id="KW-0547">Nucleotide-binding</keyword>
<dbReference type="SUPFAM" id="SSF52913">
    <property type="entry name" value="RNA 3'-terminal phosphate cyclase, RPTC, insert domain"/>
    <property type="match status" value="1"/>
</dbReference>
<dbReference type="InterPro" id="IPR023797">
    <property type="entry name" value="RNA3'_phos_cyclase_dom"/>
</dbReference>
<comment type="caution">
    <text evidence="6">Lacks conserved residue(s) required for the propagation of feature annotation.</text>
</comment>
<dbReference type="InterPro" id="IPR017770">
    <property type="entry name" value="RNA3'_term_phos_cyc_type_1"/>
</dbReference>
<name>A0A7C1E6A5_9CREN</name>
<sequence length="354" mass="38096">MRPILIDGSMGEGGGQILRTSIAISAVTGRPIRIVNIRAKRSNPGLQRQHLTGVQAVATISNAVVRGASVGSTELEFIPGELRGGSFEFNIGTAGSVTLVLQALAPLLFYLPGPARIIITGGTDVPWSPTIDYVREVLAWFLRKLGLKVTINLQRRGHYPRGGGRVEVVVEDPPGSIEGLELPERGGIVRFGMRSHCVNLPQHVCERQASSAERVIRSHFGDAEVRVELEPRSDGLGPGSGLAVWSYTEKSVLGADSLGEKGKRAEVVGEEAAVKLVEDLSTGAALDRFMSDMIIPFLALARGRSIVTGARLTRHALTNIEVVRLLVPEASIQYEGREDGFFKLRVEGAAITRK</sequence>
<dbReference type="NCBIfam" id="TIGR03399">
    <property type="entry name" value="RNA_3prim_cycl"/>
    <property type="match status" value="1"/>
</dbReference>
<dbReference type="InterPro" id="IPR013792">
    <property type="entry name" value="RNA3'P_cycl/enolpyr_Trfase_a/b"/>
</dbReference>
<dbReference type="PIRSF" id="PIRSF005378">
    <property type="entry name" value="RNA3'_term_phos_cycl_euk"/>
    <property type="match status" value="1"/>
</dbReference>
<dbReference type="Pfam" id="PF05189">
    <property type="entry name" value="RTC_insert"/>
    <property type="match status" value="1"/>
</dbReference>
<gene>
    <name evidence="6" type="primary">rtcA</name>
    <name evidence="10" type="ORF">ENO04_06095</name>
</gene>